<proteinExistence type="predicted"/>
<evidence type="ECO:0000313" key="2">
    <source>
        <dbReference type="Proteomes" id="UP001206595"/>
    </source>
</evidence>
<comment type="caution">
    <text evidence="1">The sequence shown here is derived from an EMBL/GenBank/DDBJ whole genome shotgun (WGS) entry which is preliminary data.</text>
</comment>
<accession>A0AAD5E6H7</accession>
<dbReference type="AlphaFoldDB" id="A0AAD5E6H7"/>
<name>A0AAD5E6H7_UMBRA</name>
<organism evidence="1 2">
    <name type="scientific">Umbelopsis ramanniana AG</name>
    <dbReference type="NCBI Taxonomy" id="1314678"/>
    <lineage>
        <taxon>Eukaryota</taxon>
        <taxon>Fungi</taxon>
        <taxon>Fungi incertae sedis</taxon>
        <taxon>Mucoromycota</taxon>
        <taxon>Mucoromycotina</taxon>
        <taxon>Umbelopsidomycetes</taxon>
        <taxon>Umbelopsidales</taxon>
        <taxon>Umbelopsidaceae</taxon>
        <taxon>Umbelopsis</taxon>
    </lineage>
</organism>
<protein>
    <submittedName>
        <fullName evidence="1">Uncharacterized protein</fullName>
    </submittedName>
</protein>
<gene>
    <name evidence="1" type="ORF">K450DRAFT_251072</name>
</gene>
<dbReference type="RefSeq" id="XP_051442651.1">
    <property type="nucleotide sequence ID" value="XM_051590661.1"/>
</dbReference>
<dbReference type="GeneID" id="75916004"/>
<keyword evidence="2" id="KW-1185">Reference proteome</keyword>
<dbReference type="EMBL" id="MU620938">
    <property type="protein sequence ID" value="KAI8577647.1"/>
    <property type="molecule type" value="Genomic_DNA"/>
</dbReference>
<evidence type="ECO:0000313" key="1">
    <source>
        <dbReference type="EMBL" id="KAI8577647.1"/>
    </source>
</evidence>
<dbReference type="Proteomes" id="UP001206595">
    <property type="component" value="Unassembled WGS sequence"/>
</dbReference>
<sequence length="61" mass="6616">MARKSIDILIEPFFFFTNRTGVPQGDELGLIRPNFWSSDSCFFSSSSSAGLILSGGRLIGA</sequence>
<reference evidence="1" key="2">
    <citation type="journal article" date="2022" name="Proc. Natl. Acad. Sci. U.S.A.">
        <title>Diploid-dominant life cycles characterize the early evolution of Fungi.</title>
        <authorList>
            <person name="Amses K.R."/>
            <person name="Simmons D.R."/>
            <person name="Longcore J.E."/>
            <person name="Mondo S.J."/>
            <person name="Seto K."/>
            <person name="Jeronimo G.H."/>
            <person name="Bonds A.E."/>
            <person name="Quandt C.A."/>
            <person name="Davis W.J."/>
            <person name="Chang Y."/>
            <person name="Federici B.A."/>
            <person name="Kuo A."/>
            <person name="LaButti K."/>
            <person name="Pangilinan J."/>
            <person name="Andreopoulos W."/>
            <person name="Tritt A."/>
            <person name="Riley R."/>
            <person name="Hundley H."/>
            <person name="Johnson J."/>
            <person name="Lipzen A."/>
            <person name="Barry K."/>
            <person name="Lang B.F."/>
            <person name="Cuomo C.A."/>
            <person name="Buchler N.E."/>
            <person name="Grigoriev I.V."/>
            <person name="Spatafora J.W."/>
            <person name="Stajich J.E."/>
            <person name="James T.Y."/>
        </authorList>
    </citation>
    <scope>NUCLEOTIDE SEQUENCE</scope>
    <source>
        <strain evidence="1">AG</strain>
    </source>
</reference>
<reference evidence="1" key="1">
    <citation type="submission" date="2021-06" db="EMBL/GenBank/DDBJ databases">
        <authorList>
            <consortium name="DOE Joint Genome Institute"/>
            <person name="Mondo S.J."/>
            <person name="Amses K.R."/>
            <person name="Simmons D.R."/>
            <person name="Longcore J.E."/>
            <person name="Seto K."/>
            <person name="Alves G.H."/>
            <person name="Bonds A.E."/>
            <person name="Quandt C.A."/>
            <person name="Davis W.J."/>
            <person name="Chang Y."/>
            <person name="Letcher P.M."/>
            <person name="Powell M.J."/>
            <person name="Kuo A."/>
            <person name="Labutti K."/>
            <person name="Pangilinan J."/>
            <person name="Andreopoulos W."/>
            <person name="Tritt A."/>
            <person name="Riley R."/>
            <person name="Hundley H."/>
            <person name="Johnson J."/>
            <person name="Lipzen A."/>
            <person name="Barry K."/>
            <person name="Berbee M.L."/>
            <person name="Buchler N.E."/>
            <person name="Grigoriev I.V."/>
            <person name="Spatafora J.W."/>
            <person name="Stajich J.E."/>
            <person name="James T.Y."/>
        </authorList>
    </citation>
    <scope>NUCLEOTIDE SEQUENCE</scope>
    <source>
        <strain evidence="1">AG</strain>
    </source>
</reference>